<comment type="caution">
    <text evidence="6">The sequence shown here is derived from an EMBL/GenBank/DDBJ whole genome shotgun (WGS) entry which is preliminary data.</text>
</comment>
<feature type="domain" description="Rho-GAP" evidence="5">
    <location>
        <begin position="533"/>
        <end position="723"/>
    </location>
</feature>
<dbReference type="SMART" id="SM00147">
    <property type="entry name" value="RasGEF"/>
    <property type="match status" value="1"/>
</dbReference>
<reference evidence="6" key="1">
    <citation type="submission" date="2020-01" db="EMBL/GenBank/DDBJ databases">
        <title>Development of genomics and gene disruption for Polysphondylium violaceum indicates a role for the polyketide synthase stlB in stalk morphogenesis.</title>
        <authorList>
            <person name="Narita B."/>
            <person name="Kawabe Y."/>
            <person name="Kin K."/>
            <person name="Saito T."/>
            <person name="Gibbs R."/>
            <person name="Kuspa A."/>
            <person name="Muzny D."/>
            <person name="Queller D."/>
            <person name="Richards S."/>
            <person name="Strassman J."/>
            <person name="Sucgang R."/>
            <person name="Worley K."/>
            <person name="Schaap P."/>
        </authorList>
    </citation>
    <scope>NUCLEOTIDE SEQUENCE</scope>
    <source>
        <strain evidence="6">QSvi11</strain>
    </source>
</reference>
<name>A0A8J4V803_9MYCE</name>
<dbReference type="OrthoDB" id="26687at2759"/>
<feature type="region of interest" description="Disordered" evidence="2">
    <location>
        <begin position="1306"/>
        <end position="1346"/>
    </location>
</feature>
<dbReference type="PANTHER" id="PTHR36127:SF3">
    <property type="entry name" value="COMM DOMAIN-CONTAINING PROTEIN"/>
    <property type="match status" value="1"/>
</dbReference>
<evidence type="ECO:0000313" key="7">
    <source>
        <dbReference type="Proteomes" id="UP000695562"/>
    </source>
</evidence>
<sequence length="1436" mass="160512">MTDINAESFSALNFWKSKLNFPLLAPPPPPPPPPAAEEDFKSNKSEWDEQNVTGAFGFWKQKAIQLQQETERYNARRNSRATVDLTNILRKSTSNSDLSSPDQPKTPTSPHSPLDIIATTTIVKTTTTTTTTSQFENEQHHHHHHSNSKHPEVTVTSESEDEEYSQKTTTIETTNTLIANQLEIKVGGETIVVVDDHLESKKSPRDYRRSRSISCEIIPLVPNATSTTVITESITTTTIVEEDKQSDAESDSSVEDSDEDSDSNDDTESEEYEEQVDTSSIKHHHAANDENSSANNSSGDLSSMVHTPVTSVDDTMKPDQASLDSAGSNAVTGTSSTTANINGPKANQPIQQPGAVTLVHHESQSQSQSTQPQPQVPAVPDANNNNTKTPSSSTPSTPNATASVATNAANRPTNPVKKDHQKSKSIGATLTRTVTKTFIRDSKESNKMPSTGTTPTSTTPKTKEPKVKLSKQEKERIKQEKQAQKKKEKDEKKQQKKDKKPIGKSLSLTDVKKPSSSSSSTSSNFADTKIFKVRLTQLVLANEGSLPAILTSTITVLSNSENVDVKQIFVGAENDSEVKSIRVRSDSGEKIDFSLINDTRIVAGLLILFFAELPQPLFNSKFYNDLIEIHDITNPQVKLNDLRNLISSLSQLRRSLLQILVTFFLSKYINNNPTMGRSEALQVMCMVFGPIFFRDIDPKTKHLNVTVREETLKLIIDNYVFLFEKTDQPDLKYESVDGKLLISEASVDKLIDKATDYYYPYNEKYFSLTFFISHIYFISASDLVDKLSTLFKENHIDTKKKWKKQRRSKKANCISESVRLWIDYCYREMREDKKLSQKILKAFPHLEAHIGSRLTQSRGFGNILRVPKFHSRTRSASFSESFLTTTTGVGGKDQLSAVEIAEQCTLADYDLFTNVRLSDWVRLMHGSVDPSTAPSLSAALKKSTTWCQWAMGEILSAEDKSQRVAIIVLLVDIAIACRDLANFNTAISILNALNNHHIKRLTATWESVSKETVSKIQQLENSLSVWLKPDPNTTAFTNICSSINSACVPHFSILRTVLSQIDNKIPTKTADGNINVDKLRTVFGIVVELQRLQQQRNYTMKPTKLFIQLQDINTLSMDELADLSLKCEAPVSKAKKYNSPEQVVQQDWRDQIKKTFAKPLVQTSVGIDLPRLASSFTFRENAEDVSINNGNKIQDINNVLLSLASITSDSGLNEKIKEQFNQYIPASTDPDSDFKRDLIRFLDEVCESDNSKLVNILKCCNQAIIAPVVIELTLNIAKAVPFMDAGGWRILISKTNPSLISVIENANTNNNSGHESNDDSTTTAASATEEKQEINSNNNNSNNNNSNIYVRHYKKQRSRSSQTKDYFEFEWFLQIELDQTCKNILSFDLKVSSLIFSTDTQATIRDPLLESFKDYIVSQDCIQYINLKNNSNESKE</sequence>
<feature type="compositionally biased region" description="Low complexity" evidence="2">
    <location>
        <begin position="447"/>
        <end position="460"/>
    </location>
</feature>
<dbReference type="GO" id="GO:0005085">
    <property type="term" value="F:guanyl-nucleotide exchange factor activity"/>
    <property type="evidence" value="ECO:0007669"/>
    <property type="project" value="UniProtKB-KW"/>
</dbReference>
<feature type="region of interest" description="Disordered" evidence="2">
    <location>
        <begin position="20"/>
        <end position="47"/>
    </location>
</feature>
<dbReference type="InterPro" id="IPR023578">
    <property type="entry name" value="Ras_GEF_dom_sf"/>
</dbReference>
<dbReference type="Pfam" id="PF24929">
    <property type="entry name" value="GlfB_C"/>
    <property type="match status" value="2"/>
</dbReference>
<protein>
    <submittedName>
        <fullName evidence="6">Uncharacterized protein</fullName>
    </submittedName>
</protein>
<dbReference type="Gene3D" id="1.10.555.10">
    <property type="entry name" value="Rho GTPase activation protein"/>
    <property type="match status" value="1"/>
</dbReference>
<dbReference type="SUPFAM" id="SSF48366">
    <property type="entry name" value="Ras GEF"/>
    <property type="match status" value="1"/>
</dbReference>
<feature type="region of interest" description="Disordered" evidence="2">
    <location>
        <begin position="236"/>
        <end position="523"/>
    </location>
</feature>
<feature type="compositionally biased region" description="Acidic residues" evidence="2">
    <location>
        <begin position="248"/>
        <end position="276"/>
    </location>
</feature>
<keyword evidence="7" id="KW-1185">Reference proteome</keyword>
<dbReference type="Gene3D" id="1.20.870.10">
    <property type="entry name" value="Son of sevenless (SoS) protein Chain: S domain 1"/>
    <property type="match status" value="1"/>
</dbReference>
<gene>
    <name evidence="6" type="ORF">CYY_001393</name>
</gene>
<dbReference type="Pfam" id="PF00618">
    <property type="entry name" value="RasGEF_N"/>
    <property type="match status" value="1"/>
</dbReference>
<dbReference type="Pfam" id="PF00620">
    <property type="entry name" value="RhoGAP"/>
    <property type="match status" value="1"/>
</dbReference>
<dbReference type="GO" id="GO:0007264">
    <property type="term" value="P:small GTPase-mediated signal transduction"/>
    <property type="evidence" value="ECO:0007669"/>
    <property type="project" value="InterPro"/>
</dbReference>
<feature type="domain" description="N-terminal Ras-GEF" evidence="4">
    <location>
        <begin position="738"/>
        <end position="868"/>
    </location>
</feature>
<proteinExistence type="predicted"/>
<feature type="compositionally biased region" description="Low complexity" evidence="2">
    <location>
        <begin position="289"/>
        <end position="303"/>
    </location>
</feature>
<dbReference type="SUPFAM" id="SSF48350">
    <property type="entry name" value="GTPase activation domain, GAP"/>
    <property type="match status" value="1"/>
</dbReference>
<feature type="compositionally biased region" description="Pro residues" evidence="2">
    <location>
        <begin position="24"/>
        <end position="35"/>
    </location>
</feature>
<dbReference type="PANTHER" id="PTHR36127">
    <property type="entry name" value="EXPRESSED PROTEIN"/>
    <property type="match status" value="1"/>
</dbReference>
<feature type="compositionally biased region" description="Basic and acidic residues" evidence="2">
    <location>
        <begin position="461"/>
        <end position="493"/>
    </location>
</feature>
<evidence type="ECO:0000259" key="3">
    <source>
        <dbReference type="PROSITE" id="PS50009"/>
    </source>
</evidence>
<dbReference type="Pfam" id="PF00617">
    <property type="entry name" value="RasGEF"/>
    <property type="match status" value="1"/>
</dbReference>
<feature type="compositionally biased region" description="Polar residues" evidence="2">
    <location>
        <begin position="322"/>
        <end position="341"/>
    </location>
</feature>
<dbReference type="PROSITE" id="PS50009">
    <property type="entry name" value="RASGEF_CAT"/>
    <property type="match status" value="1"/>
</dbReference>
<feature type="compositionally biased region" description="Low complexity" evidence="2">
    <location>
        <begin position="1335"/>
        <end position="1346"/>
    </location>
</feature>
<evidence type="ECO:0000256" key="1">
    <source>
        <dbReference type="PROSITE-ProRule" id="PRU00168"/>
    </source>
</evidence>
<feature type="region of interest" description="Disordered" evidence="2">
    <location>
        <begin position="84"/>
        <end position="115"/>
    </location>
</feature>
<evidence type="ECO:0000259" key="4">
    <source>
        <dbReference type="PROSITE" id="PS50212"/>
    </source>
</evidence>
<feature type="compositionally biased region" description="Basic and acidic residues" evidence="2">
    <location>
        <begin position="38"/>
        <end position="47"/>
    </location>
</feature>
<dbReference type="InterPro" id="IPR056651">
    <property type="entry name" value="GlfB-like_C"/>
</dbReference>
<feature type="domain" description="Ras-GEF" evidence="3">
    <location>
        <begin position="896"/>
        <end position="1130"/>
    </location>
</feature>
<accession>A0A8J4V803</accession>
<feature type="region of interest" description="Disordered" evidence="2">
    <location>
        <begin position="127"/>
        <end position="165"/>
    </location>
</feature>
<evidence type="ECO:0000256" key="2">
    <source>
        <dbReference type="SAM" id="MobiDB-lite"/>
    </source>
</evidence>
<dbReference type="PROSITE" id="PS50212">
    <property type="entry name" value="RASGEF_NTER"/>
    <property type="match status" value="1"/>
</dbReference>
<feature type="compositionally biased region" description="Polar residues" evidence="2">
    <location>
        <begin position="84"/>
        <end position="111"/>
    </location>
</feature>
<dbReference type="SMART" id="SM00324">
    <property type="entry name" value="RhoGAP"/>
    <property type="match status" value="1"/>
</dbReference>
<dbReference type="InterPro" id="IPR000651">
    <property type="entry name" value="Ras-like_Gua-exchang_fac_N"/>
</dbReference>
<organism evidence="6 7">
    <name type="scientific">Polysphondylium violaceum</name>
    <dbReference type="NCBI Taxonomy" id="133409"/>
    <lineage>
        <taxon>Eukaryota</taxon>
        <taxon>Amoebozoa</taxon>
        <taxon>Evosea</taxon>
        <taxon>Eumycetozoa</taxon>
        <taxon>Dictyostelia</taxon>
        <taxon>Dictyosteliales</taxon>
        <taxon>Dictyosteliaceae</taxon>
        <taxon>Polysphondylium</taxon>
    </lineage>
</organism>
<evidence type="ECO:0000313" key="6">
    <source>
        <dbReference type="EMBL" id="KAF2077327.1"/>
    </source>
</evidence>
<dbReference type="CDD" id="cd00159">
    <property type="entry name" value="RhoGAP"/>
    <property type="match status" value="1"/>
</dbReference>
<dbReference type="EMBL" id="AJWJ01000032">
    <property type="protein sequence ID" value="KAF2077327.1"/>
    <property type="molecule type" value="Genomic_DNA"/>
</dbReference>
<feature type="compositionally biased region" description="Polar residues" evidence="2">
    <location>
        <begin position="304"/>
        <end position="313"/>
    </location>
</feature>
<evidence type="ECO:0000259" key="5">
    <source>
        <dbReference type="PROSITE" id="PS50238"/>
    </source>
</evidence>
<dbReference type="Proteomes" id="UP000695562">
    <property type="component" value="Unassembled WGS sequence"/>
</dbReference>
<dbReference type="PROSITE" id="PS50238">
    <property type="entry name" value="RHOGAP"/>
    <property type="match status" value="1"/>
</dbReference>
<keyword evidence="1" id="KW-0344">Guanine-nucleotide releasing factor</keyword>
<dbReference type="InterPro" id="IPR008936">
    <property type="entry name" value="Rho_GTPase_activation_prot"/>
</dbReference>
<feature type="compositionally biased region" description="Low complexity" evidence="2">
    <location>
        <begin position="364"/>
        <end position="410"/>
    </location>
</feature>
<feature type="compositionally biased region" description="Polar residues" evidence="2">
    <location>
        <begin position="424"/>
        <end position="436"/>
    </location>
</feature>
<dbReference type="InterPro" id="IPR000198">
    <property type="entry name" value="RhoGAP_dom"/>
</dbReference>
<dbReference type="Gene3D" id="1.10.840.10">
    <property type="entry name" value="Ras guanine-nucleotide exchange factors catalytic domain"/>
    <property type="match status" value="1"/>
</dbReference>
<dbReference type="InterPro" id="IPR036964">
    <property type="entry name" value="RASGEF_cat_dom_sf"/>
</dbReference>
<dbReference type="InterPro" id="IPR001895">
    <property type="entry name" value="RASGEF_cat_dom"/>
</dbReference>